<feature type="compositionally biased region" description="Polar residues" evidence="1">
    <location>
        <begin position="16"/>
        <end position="25"/>
    </location>
</feature>
<feature type="region of interest" description="Disordered" evidence="1">
    <location>
        <begin position="137"/>
        <end position="186"/>
    </location>
</feature>
<sequence>MRGRGKREIPEKTHRLTTSSGTTPACENPVTRPEIETGSPWCEASECLISRTPDARASKMTSLTIDVLERRSPINARYQIKLLEEYLFTPDNILFAILIFCIRSFEADLPWRSLLVRRLSGVRDVLGFNPRIKERGKREIPEEKKKKKKKNPASGIVRHDFHKRKFGSDPAEQHRSPMAQSVGAPPIWDAGGSGFESWRRPLGRGREADDGLMTRQTARGRMTNDVIRGKTPAAEGRKSANHWGRGTHVSRAAVAERLACSYSTTAPQVQSRAGPFTDFRMWESCRTMPLVDGFSRGSSVYSSPSLQRQDLSVKSRQNLFTQSHIWCVGSMVEEMWRGEGRTGRLEGVSSTSDNFATMASILFAKHQLPKFRKFSKELPSFVPFYQCIPPRRTGFNSRTIHSGFSQVIIVPYDASSWRVSRGSPVSPALSFRLCSILISLLRHRLSRPRCKEIYTQLTKVVEACRSYFTIALIDIGMRSTIRFNLGRRAWYREFCQEYGCIALIDNRLKSEARFGYGAVCGDAFGSGAAYGAALGVVLFVKHGENVEHVEQIVEYVEHIVDHREQIVEYVEQIVVLRRYQLADGSPGLEMKGLKGGGVVYHAAPGPSTWRENDNYVWGPTL</sequence>
<evidence type="ECO:0000313" key="3">
    <source>
        <dbReference type="Proteomes" id="UP001159363"/>
    </source>
</evidence>
<proteinExistence type="predicted"/>
<evidence type="ECO:0000256" key="1">
    <source>
        <dbReference type="SAM" id="MobiDB-lite"/>
    </source>
</evidence>
<evidence type="ECO:0000313" key="2">
    <source>
        <dbReference type="EMBL" id="KAJ8897117.1"/>
    </source>
</evidence>
<gene>
    <name evidence="2" type="ORF">PR048_002463</name>
</gene>
<dbReference type="Proteomes" id="UP001159363">
    <property type="component" value="Chromosome 1"/>
</dbReference>
<comment type="caution">
    <text evidence="2">The sequence shown here is derived from an EMBL/GenBank/DDBJ whole genome shotgun (WGS) entry which is preliminary data.</text>
</comment>
<feature type="region of interest" description="Disordered" evidence="1">
    <location>
        <begin position="1"/>
        <end position="32"/>
    </location>
</feature>
<name>A0ABQ9IKE0_9NEOP</name>
<reference evidence="2 3" key="1">
    <citation type="submission" date="2023-02" db="EMBL/GenBank/DDBJ databases">
        <title>LHISI_Scaffold_Assembly.</title>
        <authorList>
            <person name="Stuart O.P."/>
            <person name="Cleave R."/>
            <person name="Magrath M.J.L."/>
            <person name="Mikheyev A.S."/>
        </authorList>
    </citation>
    <scope>NUCLEOTIDE SEQUENCE [LARGE SCALE GENOMIC DNA]</scope>
    <source>
        <strain evidence="2">Daus_M_001</strain>
        <tissue evidence="2">Leg muscle</tissue>
    </source>
</reference>
<feature type="compositionally biased region" description="Basic and acidic residues" evidence="1">
    <location>
        <begin position="1"/>
        <end position="14"/>
    </location>
</feature>
<organism evidence="2 3">
    <name type="scientific">Dryococelus australis</name>
    <dbReference type="NCBI Taxonomy" id="614101"/>
    <lineage>
        <taxon>Eukaryota</taxon>
        <taxon>Metazoa</taxon>
        <taxon>Ecdysozoa</taxon>
        <taxon>Arthropoda</taxon>
        <taxon>Hexapoda</taxon>
        <taxon>Insecta</taxon>
        <taxon>Pterygota</taxon>
        <taxon>Neoptera</taxon>
        <taxon>Polyneoptera</taxon>
        <taxon>Phasmatodea</taxon>
        <taxon>Verophasmatodea</taxon>
        <taxon>Anareolatae</taxon>
        <taxon>Phasmatidae</taxon>
        <taxon>Eurycanthinae</taxon>
        <taxon>Dryococelus</taxon>
    </lineage>
</organism>
<protein>
    <submittedName>
        <fullName evidence="2">Uncharacterized protein</fullName>
    </submittedName>
</protein>
<accession>A0ABQ9IKE0</accession>
<dbReference type="EMBL" id="JARBHB010000001">
    <property type="protein sequence ID" value="KAJ8897117.1"/>
    <property type="molecule type" value="Genomic_DNA"/>
</dbReference>
<keyword evidence="3" id="KW-1185">Reference proteome</keyword>
<feature type="region of interest" description="Disordered" evidence="1">
    <location>
        <begin position="198"/>
        <end position="218"/>
    </location>
</feature>